<dbReference type="OMA" id="GSTDWPA"/>
<dbReference type="InterPro" id="IPR019786">
    <property type="entry name" value="Zinc_finger_PHD-type_CS"/>
</dbReference>
<feature type="region of interest" description="Disordered" evidence="11">
    <location>
        <begin position="231"/>
        <end position="263"/>
    </location>
</feature>
<dbReference type="PaxDb" id="35128-Thaps21122"/>
<reference evidence="13 14" key="2">
    <citation type="journal article" date="2008" name="Nature">
        <title>The Phaeodactylum genome reveals the evolutionary history of diatom genomes.</title>
        <authorList>
            <person name="Bowler C."/>
            <person name="Allen A.E."/>
            <person name="Badger J.H."/>
            <person name="Grimwood J."/>
            <person name="Jabbari K."/>
            <person name="Kuo A."/>
            <person name="Maheswari U."/>
            <person name="Martens C."/>
            <person name="Maumus F."/>
            <person name="Otillar R.P."/>
            <person name="Rayko E."/>
            <person name="Salamov A."/>
            <person name="Vandepoele K."/>
            <person name="Beszteri B."/>
            <person name="Gruber A."/>
            <person name="Heijde M."/>
            <person name="Katinka M."/>
            <person name="Mock T."/>
            <person name="Valentin K."/>
            <person name="Verret F."/>
            <person name="Berges J.A."/>
            <person name="Brownlee C."/>
            <person name="Cadoret J.P."/>
            <person name="Chiovitti A."/>
            <person name="Choi C.J."/>
            <person name="Coesel S."/>
            <person name="De Martino A."/>
            <person name="Detter J.C."/>
            <person name="Durkin C."/>
            <person name="Falciatore A."/>
            <person name="Fournet J."/>
            <person name="Haruta M."/>
            <person name="Huysman M.J."/>
            <person name="Jenkins B.D."/>
            <person name="Jiroutova K."/>
            <person name="Jorgensen R.E."/>
            <person name="Joubert Y."/>
            <person name="Kaplan A."/>
            <person name="Kroger N."/>
            <person name="Kroth P.G."/>
            <person name="La Roche J."/>
            <person name="Lindquist E."/>
            <person name="Lommer M."/>
            <person name="Martin-Jezequel V."/>
            <person name="Lopez P.J."/>
            <person name="Lucas S."/>
            <person name="Mangogna M."/>
            <person name="McGinnis K."/>
            <person name="Medlin L.K."/>
            <person name="Montsant A."/>
            <person name="Oudot-Le Secq M.P."/>
            <person name="Napoli C."/>
            <person name="Obornik M."/>
            <person name="Parker M.S."/>
            <person name="Petit J.L."/>
            <person name="Porcel B.M."/>
            <person name="Poulsen N."/>
            <person name="Robison M."/>
            <person name="Rychlewski L."/>
            <person name="Rynearson T.A."/>
            <person name="Schmutz J."/>
            <person name="Shapiro H."/>
            <person name="Siaut M."/>
            <person name="Stanley M."/>
            <person name="Sussman M.R."/>
            <person name="Taylor A.R."/>
            <person name="Vardi A."/>
            <person name="von Dassow P."/>
            <person name="Vyverman W."/>
            <person name="Willis A."/>
            <person name="Wyrwicz L.S."/>
            <person name="Rokhsar D.S."/>
            <person name="Weissenbach J."/>
            <person name="Armbrust E.V."/>
            <person name="Green B.R."/>
            <person name="Van de Peer Y."/>
            <person name="Grigoriev I.V."/>
        </authorList>
    </citation>
    <scope>NUCLEOTIDE SEQUENCE [LARGE SCALE GENOMIC DNA]</scope>
    <source>
        <strain evidence="13 14">CCMP1335</strain>
    </source>
</reference>
<feature type="region of interest" description="Disordered" evidence="11">
    <location>
        <begin position="405"/>
        <end position="425"/>
    </location>
</feature>
<dbReference type="GO" id="GO:0008270">
    <property type="term" value="F:zinc ion binding"/>
    <property type="evidence" value="ECO:0007669"/>
    <property type="project" value="UniProtKB-KW"/>
</dbReference>
<feature type="compositionally biased region" description="Acidic residues" evidence="11">
    <location>
        <begin position="691"/>
        <end position="708"/>
    </location>
</feature>
<reference evidence="13 14" key="1">
    <citation type="journal article" date="2004" name="Science">
        <title>The genome of the diatom Thalassiosira pseudonana: ecology, evolution, and metabolism.</title>
        <authorList>
            <person name="Armbrust E.V."/>
            <person name="Berges J.A."/>
            <person name="Bowler C."/>
            <person name="Green B.R."/>
            <person name="Martinez D."/>
            <person name="Putnam N.H."/>
            <person name="Zhou S."/>
            <person name="Allen A.E."/>
            <person name="Apt K.E."/>
            <person name="Bechner M."/>
            <person name="Brzezinski M.A."/>
            <person name="Chaal B.K."/>
            <person name="Chiovitti A."/>
            <person name="Davis A.K."/>
            <person name="Demarest M.S."/>
            <person name="Detter J.C."/>
            <person name="Glavina T."/>
            <person name="Goodstein D."/>
            <person name="Hadi M.Z."/>
            <person name="Hellsten U."/>
            <person name="Hildebrand M."/>
            <person name="Jenkins B.D."/>
            <person name="Jurka J."/>
            <person name="Kapitonov V.V."/>
            <person name="Kroger N."/>
            <person name="Lau W.W."/>
            <person name="Lane T.W."/>
            <person name="Larimer F.W."/>
            <person name="Lippmeier J.C."/>
            <person name="Lucas S."/>
            <person name="Medina M."/>
            <person name="Montsant A."/>
            <person name="Obornik M."/>
            <person name="Parker M.S."/>
            <person name="Palenik B."/>
            <person name="Pazour G.J."/>
            <person name="Richardson P.M."/>
            <person name="Rynearson T.A."/>
            <person name="Saito M.A."/>
            <person name="Schwartz D.C."/>
            <person name="Thamatrakoln K."/>
            <person name="Valentin K."/>
            <person name="Vardi A."/>
            <person name="Wilkerson F.P."/>
            <person name="Rokhsar D.S."/>
        </authorList>
    </citation>
    <scope>NUCLEOTIDE SEQUENCE [LARGE SCALE GENOMIC DNA]</scope>
    <source>
        <strain evidence="13 14">CCMP1335</strain>
    </source>
</reference>
<dbReference type="GO" id="GO:0010468">
    <property type="term" value="P:regulation of gene expression"/>
    <property type="evidence" value="ECO:0007669"/>
    <property type="project" value="InterPro"/>
</dbReference>
<feature type="compositionally biased region" description="Low complexity" evidence="11">
    <location>
        <begin position="243"/>
        <end position="261"/>
    </location>
</feature>
<dbReference type="STRING" id="35128.B8BTF2"/>
<dbReference type="InterPro" id="IPR024986">
    <property type="entry name" value="Nipped-B_C"/>
</dbReference>
<evidence type="ECO:0000256" key="5">
    <source>
        <dbReference type="ARBA" id="ARBA00022771"/>
    </source>
</evidence>
<keyword evidence="6" id="KW-0862">Zinc</keyword>
<dbReference type="SMART" id="SM00249">
    <property type="entry name" value="PHD"/>
    <property type="match status" value="1"/>
</dbReference>
<feature type="compositionally biased region" description="Polar residues" evidence="11">
    <location>
        <begin position="135"/>
        <end position="158"/>
    </location>
</feature>
<dbReference type="InterPro" id="IPR001965">
    <property type="entry name" value="Znf_PHD"/>
</dbReference>
<feature type="region of interest" description="Disordered" evidence="11">
    <location>
        <begin position="1945"/>
        <end position="1992"/>
    </location>
</feature>
<dbReference type="SUPFAM" id="SSF57903">
    <property type="entry name" value="FYVE/PHD zinc finger"/>
    <property type="match status" value="1"/>
</dbReference>
<name>B8BTF2_THAPS</name>
<evidence type="ECO:0000256" key="1">
    <source>
        <dbReference type="ARBA" id="ARBA00004123"/>
    </source>
</evidence>
<dbReference type="Gene3D" id="3.30.40.10">
    <property type="entry name" value="Zinc/RING finger domain, C3HC4 (zinc finger)"/>
    <property type="match status" value="1"/>
</dbReference>
<dbReference type="InterPro" id="IPR011989">
    <property type="entry name" value="ARM-like"/>
</dbReference>
<keyword evidence="7 10" id="KW-0539">Nucleus</keyword>
<keyword evidence="3" id="KW-0479">Metal-binding</keyword>
<keyword evidence="14" id="KW-1185">Reference proteome</keyword>
<dbReference type="KEGG" id="tps:THAPSDRAFT_21122"/>
<dbReference type="Gene3D" id="1.25.10.10">
    <property type="entry name" value="Leucine-rich Repeat Variant"/>
    <property type="match status" value="2"/>
</dbReference>
<dbReference type="RefSeq" id="XP_002287148.1">
    <property type="nucleotide sequence ID" value="XM_002287112.1"/>
</dbReference>
<dbReference type="GeneID" id="7452178"/>
<sequence length="1992" mass="217133">MSQPPEQPPHNNNNDNRQQYPPRYQQQQQHQQHHQQDCGHPHPPNCPPAAAQTQPQQLPLATQQQSLFQHSQQGRPHHYHQNRVVYPYTTSNNNNNVVASSTPDAMMAMASPSGLPNQKQQQQQQQQQQTSSSQARQPIETSLAHQSPTGKTVTNVEVNTYKSQPSSSSSHAKSTYALSPPKINNSMSNYNNSNDYMTATTTTTTTTSPPATSNNMAETVERIINNAESREAMARESGKGFVSHNHGSDNNTNSSSSSSHHYGGVLTMSELNQLSVLCATSGGDVTTATTSSSSSNGRNNNNDSRSNANLSFSTISRGESSLSSWASLDYDLLSTLTPMLTTHIKSAIGVDLIGEGRKVMVMGGGGGEGGGKQQQQLEKGGAGGGGPVITIHQWMMQSAKYSGPNSAPLGSLSSTNSKPEPGQGYRRFQTLHSGLQAANILLAIMSCPGVDRRVVEDEAVEGCVSLIKGHITKGVSVALSNTGHLGMNVAAGMGSDEDEEVIVGSDSNAHVTSSSSSPKPTKRSKSTTPNRNNITKDLKAVYTPLLSTIGLFGTILERAEAFIVANEMDDGLLFTMSAATLSTLAIEPSSGVRADAASLASIVQCSAMDLVGAIFRRYPRHRAIIVEDLFPLMLKLPSSKKSLRTFLVKKTVGGGGSGAGGSESVDYIQPITALTLMFVQSCVVMPVQSDDAMDEEDADADDDEDDNGQENINAKANDTSGLDGCVAVCNQFTSQMLTRCSRKAEEGGASEFRPILSNLIDDLLLVRHLPEYPSAEMLLLHLSHRLGNDLLHASSAPKNAQMEATYLATAMDAFGKISSAVAASLLQNRENPFTLPDSMSSGQLEPKEEINKCFCGRGNLDTFMVDCDRCHSWFHGSCIGITKDTVPDEWFCDECTMQTTIMKQANVFANTNRESNKLTSKDHTHALRQLLLSHLTKVVESSSSPQANSAREFLIATWVKDLTLRKKVSDEYGVFDLDLVRSHVISQWSSVGLQPKHQAHLTSDGITRIMSSVVASTELSTSFPRLLGVLLKLMGDDMASLRKLSVKAVLQVINADPALMDNKAVRAQISRCFHDDAISVREAAVSLVGDYVIQSPNLATTFHTPLLERILDRGVSVRKRIVKIFRDILLKNPAYKGRAPAMHCMLQRAADRKEDDGVRDLVHETLHTLWFNTNAFNLSTASSDPSSKSKFQAGVKAQFYCREAATQMVEVVKFSGNPEVLASLVKGLLFGFVEGDKDKKIAERRKRQEDALAMSQNLVSSLIELLLAFEESRTNNDDDGKELVAILSTLGVFSQSYPDLMIPHIDTLIPYLKGDNGAKKYEAAIVGTVSGIISRVASHISVSELNRLTSGELPTDLVNIAYKFPGEAISSAVETLCKLANHRDAKPGSIQEKKLLKLAVQFYSYLLKTKDASSNFMTMKKSVRDNVKRALSALGSICRFYECDDAIDQHIIDTSTFQVITDLSQLNFTGNALSNASFALFLEYLNKEDEATKCLALKAMNGIFISRPRVVLAAEQLGIITEVMSEEAPATVQVECLRCWRDILLAEEKRIESGEAKAKMAAQKGITLSKRISGDQDGDSSISGSVLTKHAVRLYELTTSKEEKVRNMICDLIGHLLRQGLINPMDTVPFLLALQGDVKSPSTRALALKLLVNEAEKRPDIMNQRIQAGIKRAFNFQRTVYSEETDGAPRVTALIENKVEGVKTATETIFDSVIIESSLRSKKAQRQGLYKSIISLFEKDVTHETTPTNEGKAPNHGAADRVPLLAFASQILAHLPYNCASDPLFVVYHATSITALDGHQITTRFAELVGNDICDPNAEEDDLEKAAKLKDPKSSSFARKLISDENFNCSGFAELCVKASGLSLLLKLRNFLRKAYNLSETRITEYVPSEKDRINEKGISIADGIPKFAPHTEVIYQAEDQIDWNAAIRTYATFRTLMREGEAADTTLHIDEGPKRKRKRAASDEQAEQAAESSPMPPAAAGDQEMTKVSPE</sequence>
<dbReference type="GO" id="GO:0090694">
    <property type="term" value="C:Scc2-Scc4 cohesin loading complex"/>
    <property type="evidence" value="ECO:0000318"/>
    <property type="project" value="GO_Central"/>
</dbReference>
<dbReference type="InterPro" id="IPR011011">
    <property type="entry name" value="Znf_FYVE_PHD"/>
</dbReference>
<dbReference type="GO" id="GO:0061775">
    <property type="term" value="F:cohesin loader activity"/>
    <property type="evidence" value="ECO:0007669"/>
    <property type="project" value="InterPro"/>
</dbReference>
<feature type="region of interest" description="Disordered" evidence="11">
    <location>
        <begin position="506"/>
        <end position="532"/>
    </location>
</feature>
<feature type="compositionally biased region" description="Basic and acidic residues" evidence="11">
    <location>
        <begin position="1945"/>
        <end position="1954"/>
    </location>
</feature>
<evidence type="ECO:0000313" key="13">
    <source>
        <dbReference type="EMBL" id="EED94591.1"/>
    </source>
</evidence>
<keyword evidence="4 10" id="KW-0677">Repeat</keyword>
<dbReference type="HOGENOM" id="CLU_234066_0_0_1"/>
<evidence type="ECO:0000256" key="9">
    <source>
        <dbReference type="PROSITE-ProRule" id="PRU00146"/>
    </source>
</evidence>
<dbReference type="PROSITE" id="PS01359">
    <property type="entry name" value="ZF_PHD_1"/>
    <property type="match status" value="1"/>
</dbReference>
<dbReference type="EMBL" id="CM000639">
    <property type="protein sequence ID" value="EED94591.1"/>
    <property type="molecule type" value="Genomic_DNA"/>
</dbReference>
<comment type="subcellular location">
    <subcellularLocation>
        <location evidence="1 10">Nucleus</location>
    </subcellularLocation>
</comment>
<dbReference type="GO" id="GO:0003682">
    <property type="term" value="F:chromatin binding"/>
    <property type="evidence" value="ECO:0000318"/>
    <property type="project" value="GO_Central"/>
</dbReference>
<dbReference type="GO" id="GO:0034087">
    <property type="term" value="P:establishment of mitotic sister chromatid cohesion"/>
    <property type="evidence" value="ECO:0000318"/>
    <property type="project" value="GO_Central"/>
</dbReference>
<evidence type="ECO:0000256" key="11">
    <source>
        <dbReference type="SAM" id="MobiDB-lite"/>
    </source>
</evidence>
<feature type="compositionally biased region" description="Low complexity" evidence="11">
    <location>
        <begin position="118"/>
        <end position="134"/>
    </location>
</feature>
<dbReference type="GO" id="GO:0140588">
    <property type="term" value="P:chromatin looping"/>
    <property type="evidence" value="ECO:0007669"/>
    <property type="project" value="InterPro"/>
</dbReference>
<evidence type="ECO:0000259" key="12">
    <source>
        <dbReference type="PROSITE" id="PS50016"/>
    </source>
</evidence>
<dbReference type="Pfam" id="PF00628">
    <property type="entry name" value="PHD"/>
    <property type="match status" value="1"/>
</dbReference>
<feature type="compositionally biased region" description="Low complexity" evidence="11">
    <location>
        <begin position="9"/>
        <end position="30"/>
    </location>
</feature>
<evidence type="ECO:0000313" key="14">
    <source>
        <dbReference type="Proteomes" id="UP000001449"/>
    </source>
</evidence>
<feature type="region of interest" description="Disordered" evidence="11">
    <location>
        <begin position="283"/>
        <end position="309"/>
    </location>
</feature>
<dbReference type="PROSITE" id="PS50016">
    <property type="entry name" value="ZF_PHD_2"/>
    <property type="match status" value="1"/>
</dbReference>
<dbReference type="InParanoid" id="B8BTF2"/>
<dbReference type="Pfam" id="PF12830">
    <property type="entry name" value="Nipped-B_C"/>
    <property type="match status" value="1"/>
</dbReference>
<protein>
    <recommendedName>
        <fullName evidence="10">Sister chromatid cohesion protein</fullName>
    </recommendedName>
</protein>
<comment type="similarity">
    <text evidence="2 10">Belongs to the SCC2/Nipped-B family.</text>
</comment>
<feature type="region of interest" description="Disordered" evidence="11">
    <location>
        <begin position="1"/>
        <end position="60"/>
    </location>
</feature>
<evidence type="ECO:0000256" key="8">
    <source>
        <dbReference type="ARBA" id="ARBA00023306"/>
    </source>
</evidence>
<feature type="region of interest" description="Disordered" evidence="11">
    <location>
        <begin position="690"/>
        <end position="716"/>
    </location>
</feature>
<evidence type="ECO:0000256" key="10">
    <source>
        <dbReference type="RuleBase" id="RU364107"/>
    </source>
</evidence>
<dbReference type="Pfam" id="PF12765">
    <property type="entry name" value="Cohesin_HEAT"/>
    <property type="match status" value="1"/>
</dbReference>
<evidence type="ECO:0000256" key="2">
    <source>
        <dbReference type="ARBA" id="ARBA00009252"/>
    </source>
</evidence>
<evidence type="ECO:0000256" key="4">
    <source>
        <dbReference type="ARBA" id="ARBA00022737"/>
    </source>
</evidence>
<dbReference type="PANTHER" id="PTHR21704:SF18">
    <property type="entry name" value="NIPPED-B-LIKE PROTEIN"/>
    <property type="match status" value="1"/>
</dbReference>
<feature type="compositionally biased region" description="Low complexity" evidence="11">
    <location>
        <begin position="160"/>
        <end position="213"/>
    </location>
</feature>
<dbReference type="eggNOG" id="KOG1020">
    <property type="taxonomic scope" value="Eukaryota"/>
</dbReference>
<gene>
    <name evidence="13" type="ORF">THAPSDRAFT_21122</name>
</gene>
<dbReference type="InterPro" id="IPR013083">
    <property type="entry name" value="Znf_RING/FYVE/PHD"/>
</dbReference>
<keyword evidence="8 10" id="KW-0131">Cell cycle</keyword>
<dbReference type="GO" id="GO:1990414">
    <property type="term" value="P:replication-born double-strand break repair via sister chromatid exchange"/>
    <property type="evidence" value="ECO:0000318"/>
    <property type="project" value="GO_Central"/>
</dbReference>
<evidence type="ECO:0000256" key="7">
    <source>
        <dbReference type="ARBA" id="ARBA00023242"/>
    </source>
</evidence>
<proteinExistence type="inferred from homology"/>
<dbReference type="InterPro" id="IPR016024">
    <property type="entry name" value="ARM-type_fold"/>
</dbReference>
<feature type="compositionally biased region" description="Low complexity" evidence="11">
    <location>
        <begin position="48"/>
        <end position="60"/>
    </location>
</feature>
<dbReference type="Proteomes" id="UP000001449">
    <property type="component" value="Chromosome 2"/>
</dbReference>
<evidence type="ECO:0000256" key="6">
    <source>
        <dbReference type="ARBA" id="ARBA00022833"/>
    </source>
</evidence>
<accession>B8BTF2</accession>
<dbReference type="SUPFAM" id="SSF48371">
    <property type="entry name" value="ARM repeat"/>
    <property type="match status" value="1"/>
</dbReference>
<organism evidence="13 14">
    <name type="scientific">Thalassiosira pseudonana</name>
    <name type="common">Marine diatom</name>
    <name type="synonym">Cyclotella nana</name>
    <dbReference type="NCBI Taxonomy" id="35128"/>
    <lineage>
        <taxon>Eukaryota</taxon>
        <taxon>Sar</taxon>
        <taxon>Stramenopiles</taxon>
        <taxon>Ochrophyta</taxon>
        <taxon>Bacillariophyta</taxon>
        <taxon>Coscinodiscophyceae</taxon>
        <taxon>Thalassiosirophycidae</taxon>
        <taxon>Thalassiosirales</taxon>
        <taxon>Thalassiosiraceae</taxon>
        <taxon>Thalassiosira</taxon>
    </lineage>
</organism>
<evidence type="ECO:0000256" key="3">
    <source>
        <dbReference type="ARBA" id="ARBA00022723"/>
    </source>
</evidence>
<dbReference type="PANTHER" id="PTHR21704">
    <property type="entry name" value="NIPPED-B-LIKE PROTEIN DELANGIN SCC2-RELATED"/>
    <property type="match status" value="1"/>
</dbReference>
<dbReference type="InterPro" id="IPR019787">
    <property type="entry name" value="Znf_PHD-finger"/>
</dbReference>
<dbReference type="GO" id="GO:0071169">
    <property type="term" value="P:establishment of protein localization to chromatin"/>
    <property type="evidence" value="ECO:0000318"/>
    <property type="project" value="GO_Central"/>
</dbReference>
<feature type="domain" description="PHD-type" evidence="12">
    <location>
        <begin position="850"/>
        <end position="898"/>
    </location>
</feature>
<feature type="region of interest" description="Disordered" evidence="11">
    <location>
        <begin position="107"/>
        <end position="213"/>
    </location>
</feature>
<dbReference type="InterPro" id="IPR026003">
    <property type="entry name" value="Cohesin_HEAT"/>
</dbReference>
<keyword evidence="5 9" id="KW-0863">Zinc-finger</keyword>
<dbReference type="InterPro" id="IPR033031">
    <property type="entry name" value="Scc2/Nipped-B"/>
</dbReference>